<evidence type="ECO:0000256" key="8">
    <source>
        <dbReference type="ARBA" id="ARBA00023125"/>
    </source>
</evidence>
<keyword evidence="1 10" id="KW-0540">Nuclease</keyword>
<proteinExistence type="inferred from homology"/>
<dbReference type="SUPFAM" id="SSF52540">
    <property type="entry name" value="P-loop containing nucleoside triphosphate hydrolases"/>
    <property type="match status" value="2"/>
</dbReference>
<comment type="similarity">
    <text evidence="10">Belongs to the RecC family.</text>
</comment>
<evidence type="ECO:0000256" key="10">
    <source>
        <dbReference type="HAMAP-Rule" id="MF_01486"/>
    </source>
</evidence>
<comment type="function">
    <text evidence="10">A helicase/nuclease that prepares dsDNA breaks (DSB) for recombinational DNA repair. Binds to DSBs and unwinds DNA via a highly rapid and processive ATP-dependent bidirectional helicase activity. Unwinds dsDNA until it encounters a Chi (crossover hotspot instigator) sequence from the 3' direction. Cuts ssDNA a few nucleotides 3' to the Chi site. The properties and activities of the enzyme are changed at Chi. The Chi-altered holoenzyme produces a long 3'-ssDNA overhang and facilitates RecA-binding to the ssDNA for homologous DNA recombination and repair. Holoenzyme degrades any linearized DNA that is unable to undergo homologous recombination. In the holoenzyme this subunit recognizes the wild-type Chi sequence, and when added to isolated RecB increases its ATP-dependent helicase processivity.</text>
</comment>
<keyword evidence="6 10" id="KW-0269">Exonuclease</keyword>
<evidence type="ECO:0000256" key="5">
    <source>
        <dbReference type="ARBA" id="ARBA00022806"/>
    </source>
</evidence>
<dbReference type="Pfam" id="PF17946">
    <property type="entry name" value="RecC_C"/>
    <property type="match status" value="1"/>
</dbReference>
<name>A0ABX5CSL5_9ALTE</name>
<sequence length="1209" mass="135589">MLALYPSNKLEHLSFLLTTLLRQQPLGVFTPETILVESPGMQHWVSMQLANEHGVAMNIDYPLPVRFMWNTARTVLGTDKVPKQSPYRREVLTWRIDNILQDSSLMDSDAFEQVNKYWQSAGSEQEQGLQRLQLATALADVYEQYLLYRPDWLFKWENNERAVFDGMEIWQSEIWRILAKDQPLHPARLHQMTLEALEAGKVPANLPKRVIVFAINTMAPQLIAFFDALAQHIDIHIFHLNPSVNYWGEAKSSSEQAKLLRLEGLKKWMEEDQSNPLLGNLGKQGRELFNLLTELDTFEISAFDSPDFEGVGEGNSANEQVNGRGLLEYIHNDILHAAHPQPIGSQLKENDDSVTVMCTHSALREVQVLHDHLLHWLSQDKNRTPSDILVMCPAIENYAPFVDAVFHRVGTKSLAGTGQVRLPCTIADRSPMDAEPLIAAFMALLQLPDSRFGVSDILDYLQLDSVQKRFSVSQDDIEQMVVWLKQAHIHWGLNSAHKTAVSEGVSLDDTYSWWWGIRRLLMGMLAPDSEIIVSDLLTIPDVEGQSALTLGKLIEVVALLGEFAQELTAPRTPQQWSKALIALRDACFMPINDQQQSWDLIAKVAADLAARCEEAGYEHELTLRQVRDLLLNRFSSPDAGNHFMTGQVTVCSMLPMRSIPFKKVCILGLNDSEFPRKSSPLGLDLMAGSGRRVGDRSRRLEDRYLFLEAIISTRESLYLSYQGNDVTNNSERQPSLVLAEFMDMLENSYALSLDSYAVHAPLHPFSEAVFSGVLPSYETGWLRLADALQQNNSRASIEKSANDGQSIEGMASESATDTIQPANALAAQELRLSHMQIARAFKDPLEHFAIQRLGVNLTQSFTLLENSEPFETNALLRYQVLDAIFSSPERTATGEQDSNELTYSEQVITYASLRGDIPNNPVAMDEVEMWKEGALALSQAMGPHDAAPKKAQFKGKYITFSTAAFKGSDALVELCAGKVDTHRALGFFISQLVFSCSDEETSYTGYPLEIYSCSWEKGEATLKKRTFPAFERDTAAQLLLFIEQLYLAIYSAPTPVYLSLFDSIIPGKRNSESKPIVDSVNPSLFNEVLRALVLINESSSEADKALLSQLRMTIDEICPFVDKDDAPNEEKDEKVQQIVAHAAALFESVELQRALTDWQQTSGQFSADIANNPYLNWLFPQGVSWNDVPHLSAFMLLAMVNNASQEEKL</sequence>
<evidence type="ECO:0000256" key="1">
    <source>
        <dbReference type="ARBA" id="ARBA00022722"/>
    </source>
</evidence>
<comment type="subunit">
    <text evidence="10">Heterotrimer of RecB, RecC and RecD. All subunits contribute to DNA-binding.</text>
</comment>
<organism evidence="12 13">
    <name type="scientific">Alteromonas gracilis</name>
    <dbReference type="NCBI Taxonomy" id="1479524"/>
    <lineage>
        <taxon>Bacteria</taxon>
        <taxon>Pseudomonadati</taxon>
        <taxon>Pseudomonadota</taxon>
        <taxon>Gammaproteobacteria</taxon>
        <taxon>Alteromonadales</taxon>
        <taxon>Alteromonadaceae</taxon>
        <taxon>Alteromonas/Salinimonas group</taxon>
        <taxon>Alteromonas</taxon>
    </lineage>
</organism>
<evidence type="ECO:0000256" key="3">
    <source>
        <dbReference type="ARBA" id="ARBA00022763"/>
    </source>
</evidence>
<dbReference type="EMBL" id="PVNO01000003">
    <property type="protein sequence ID" value="PRO70427.1"/>
    <property type="molecule type" value="Genomic_DNA"/>
</dbReference>
<dbReference type="Gene3D" id="1.10.486.10">
    <property type="entry name" value="PCRA, domain 4"/>
    <property type="match status" value="1"/>
</dbReference>
<evidence type="ECO:0000256" key="7">
    <source>
        <dbReference type="ARBA" id="ARBA00022840"/>
    </source>
</evidence>
<keyword evidence="9 10" id="KW-0234">DNA repair</keyword>
<dbReference type="SUPFAM" id="SSF52980">
    <property type="entry name" value="Restriction endonuclease-like"/>
    <property type="match status" value="1"/>
</dbReference>
<evidence type="ECO:0000256" key="9">
    <source>
        <dbReference type="ARBA" id="ARBA00023204"/>
    </source>
</evidence>
<gene>
    <name evidence="10 12" type="primary">recC</name>
    <name evidence="12" type="ORF">C6Y39_02175</name>
</gene>
<keyword evidence="5 10" id="KW-0347">Helicase</keyword>
<dbReference type="Gene3D" id="1.10.10.160">
    <property type="match status" value="1"/>
</dbReference>
<evidence type="ECO:0000256" key="4">
    <source>
        <dbReference type="ARBA" id="ARBA00022801"/>
    </source>
</evidence>
<dbReference type="HAMAP" id="MF_01486">
    <property type="entry name" value="RecC"/>
    <property type="match status" value="1"/>
</dbReference>
<dbReference type="NCBIfam" id="TIGR01450">
    <property type="entry name" value="recC"/>
    <property type="match status" value="1"/>
</dbReference>
<keyword evidence="4 10" id="KW-0378">Hydrolase</keyword>
<comment type="caution">
    <text evidence="12">The sequence shown here is derived from an EMBL/GenBank/DDBJ whole genome shotgun (WGS) entry which is preliminary data.</text>
</comment>
<evidence type="ECO:0000313" key="13">
    <source>
        <dbReference type="Proteomes" id="UP000239539"/>
    </source>
</evidence>
<dbReference type="PANTHER" id="PTHR30591:SF1">
    <property type="entry name" value="RECBCD ENZYME SUBUNIT RECC"/>
    <property type="match status" value="1"/>
</dbReference>
<keyword evidence="2 10" id="KW-0547">Nucleotide-binding</keyword>
<evidence type="ECO:0000256" key="2">
    <source>
        <dbReference type="ARBA" id="ARBA00022741"/>
    </source>
</evidence>
<dbReference type="Proteomes" id="UP000239539">
    <property type="component" value="Unassembled WGS sequence"/>
</dbReference>
<dbReference type="InterPro" id="IPR041500">
    <property type="entry name" value="RecC_C"/>
</dbReference>
<dbReference type="InterPro" id="IPR011335">
    <property type="entry name" value="Restrct_endonuc-II-like"/>
</dbReference>
<dbReference type="Pfam" id="PF04257">
    <property type="entry name" value="Exonuc_V_gamma"/>
    <property type="match status" value="1"/>
</dbReference>
<dbReference type="PIRSF" id="PIRSF000980">
    <property type="entry name" value="RecC"/>
    <property type="match status" value="1"/>
</dbReference>
<keyword evidence="8 10" id="KW-0238">DNA-binding</keyword>
<dbReference type="InterPro" id="IPR006697">
    <property type="entry name" value="RecC"/>
</dbReference>
<dbReference type="Gene3D" id="3.40.50.300">
    <property type="entry name" value="P-loop containing nucleotide triphosphate hydrolases"/>
    <property type="match status" value="1"/>
</dbReference>
<accession>A0ABX5CSL5</accession>
<dbReference type="PANTHER" id="PTHR30591">
    <property type="entry name" value="RECBCD ENZYME SUBUNIT RECC"/>
    <property type="match status" value="1"/>
</dbReference>
<keyword evidence="7 10" id="KW-0067">ATP-binding</keyword>
<dbReference type="RefSeq" id="WP_105929697.1">
    <property type="nucleotide sequence ID" value="NZ_PVNO01000003.1"/>
</dbReference>
<dbReference type="Gene3D" id="3.40.50.10930">
    <property type="match status" value="1"/>
</dbReference>
<comment type="miscellaneous">
    <text evidence="10">In the RecBCD complex, RecB has a slow 3'-5' helicase, an exonuclease activity and loads RecA onto ssDNA, RecD has a fast 5'-3' helicase activity, while RecC stimulates the ATPase and processivity of the RecB helicase and contributes to recognition of the Chi site.</text>
</comment>
<reference evidence="13" key="1">
    <citation type="journal article" date="2020" name="Int. J. Syst. Evol. Microbiol.">
        <title>Alteromonas alba sp. nov., a marine bacterium isolated from the seawater of the West Pacific Ocean.</title>
        <authorList>
            <person name="Sun C."/>
            <person name="Wu Y.-H."/>
            <person name="Xamxidin M."/>
            <person name="Cheng H."/>
            <person name="Xu X.-W."/>
        </authorList>
    </citation>
    <scope>NUCLEOTIDE SEQUENCE [LARGE SCALE GENOMIC DNA]</scope>
    <source>
        <strain evidence="13">9a2</strain>
    </source>
</reference>
<protein>
    <recommendedName>
        <fullName evidence="10">RecBCD enzyme subunit RecC</fullName>
    </recommendedName>
    <alternativeName>
        <fullName evidence="10">Exonuclease V subunit RecC</fullName>
        <shortName evidence="10">ExoV subunit RecC</shortName>
    </alternativeName>
    <alternativeName>
        <fullName evidence="10">Helicase/nuclease RecBCD subunit RecC</fullName>
    </alternativeName>
</protein>
<evidence type="ECO:0000313" key="12">
    <source>
        <dbReference type="EMBL" id="PRO70427.1"/>
    </source>
</evidence>
<evidence type="ECO:0000256" key="6">
    <source>
        <dbReference type="ARBA" id="ARBA00022839"/>
    </source>
</evidence>
<dbReference type="InterPro" id="IPR027417">
    <property type="entry name" value="P-loop_NTPase"/>
</dbReference>
<dbReference type="InterPro" id="IPR013986">
    <property type="entry name" value="DExx_box_DNA_helicase_dom_sf"/>
</dbReference>
<keyword evidence="3 10" id="KW-0227">DNA damage</keyword>
<feature type="domain" description="RecC C-terminal" evidence="11">
    <location>
        <begin position="833"/>
        <end position="1056"/>
    </location>
</feature>
<evidence type="ECO:0000259" key="11">
    <source>
        <dbReference type="Pfam" id="PF17946"/>
    </source>
</evidence>
<keyword evidence="13" id="KW-1185">Reference proteome</keyword>